<keyword evidence="4" id="KW-1003">Cell membrane</keyword>
<evidence type="ECO:0000256" key="4">
    <source>
        <dbReference type="ARBA" id="ARBA00022475"/>
    </source>
</evidence>
<dbReference type="Pfam" id="PF07690">
    <property type="entry name" value="MFS_1"/>
    <property type="match status" value="1"/>
</dbReference>
<dbReference type="Proteomes" id="UP001225598">
    <property type="component" value="Chromosome"/>
</dbReference>
<evidence type="ECO:0000256" key="6">
    <source>
        <dbReference type="ARBA" id="ARBA00022989"/>
    </source>
</evidence>
<dbReference type="InterPro" id="IPR020846">
    <property type="entry name" value="MFS_dom"/>
</dbReference>
<evidence type="ECO:0000313" key="11">
    <source>
        <dbReference type="Proteomes" id="UP001225598"/>
    </source>
</evidence>
<feature type="transmembrane region" description="Helical" evidence="8">
    <location>
        <begin position="286"/>
        <end position="304"/>
    </location>
</feature>
<evidence type="ECO:0000256" key="1">
    <source>
        <dbReference type="ARBA" id="ARBA00004651"/>
    </source>
</evidence>
<name>A0ABY8VF10_9CORY</name>
<feature type="domain" description="Major facilitator superfamily (MFS) profile" evidence="9">
    <location>
        <begin position="13"/>
        <end position="400"/>
    </location>
</feature>
<accession>A0ABY8VF10</accession>
<dbReference type="RefSeq" id="WP_284823518.1">
    <property type="nucleotide sequence ID" value="NZ_CP126969.1"/>
</dbReference>
<feature type="transmembrane region" description="Helical" evidence="8">
    <location>
        <begin position="44"/>
        <end position="67"/>
    </location>
</feature>
<dbReference type="InterPro" id="IPR004812">
    <property type="entry name" value="Efflux_drug-R_Bcr/CmlA"/>
</dbReference>
<feature type="transmembrane region" description="Helical" evidence="8">
    <location>
        <begin position="375"/>
        <end position="395"/>
    </location>
</feature>
<sequence length="401" mass="42306">MDKESNSTIAPVLLVVLAAVSTIAPLTINMYLSGLPQLSRELGVGQTAGQLTLTAFLVGMAVGQIVIGPISDSVGRRKLFVGGAFVLIFATVLAAVAPSIAVMYTARVLQGLAGGTAMVLARAVAGDLVQGKELARIFSLLMVLGGVAPVIGPVIGGIVVDQVGWRGVFWVLAIFNVLVWIGVVRVVPESHPEENRQPLSFATLGRAFTVLFRDRVFLGHSLGFIFSFVTMFAYVSASPYVLQEHYGFTPLQYSMIFATNTTGLFIVALLNARLLKKHTPLFLARIYNVVQFTATIYLVIVALLGLNKWFILVGLFFVVATNGGNMANNSAIAISRAGSLTGTASAIMGSGQFLFGGIVSPIVGVVAAWGISQPVAMTVVMLIACTIATFGIQVIGAKQRA</sequence>
<gene>
    <name evidence="10" type="ORF">QP027_06805</name>
</gene>
<evidence type="ECO:0000313" key="10">
    <source>
        <dbReference type="EMBL" id="WIM66843.1"/>
    </source>
</evidence>
<dbReference type="InterPro" id="IPR036259">
    <property type="entry name" value="MFS_trans_sf"/>
</dbReference>
<feature type="transmembrane region" description="Helical" evidence="8">
    <location>
        <begin position="79"/>
        <end position="102"/>
    </location>
</feature>
<dbReference type="PROSITE" id="PS50850">
    <property type="entry name" value="MFS"/>
    <property type="match status" value="1"/>
</dbReference>
<comment type="similarity">
    <text evidence="2">Belongs to the major facilitator superfamily. Bcr/CmlA family.</text>
</comment>
<dbReference type="NCBIfam" id="TIGR00710">
    <property type="entry name" value="efflux_Bcr_CflA"/>
    <property type="match status" value="1"/>
</dbReference>
<dbReference type="InterPro" id="IPR011701">
    <property type="entry name" value="MFS"/>
</dbReference>
<dbReference type="PROSITE" id="PS00216">
    <property type="entry name" value="SUGAR_TRANSPORT_1"/>
    <property type="match status" value="1"/>
</dbReference>
<feature type="transmembrane region" description="Helical" evidence="8">
    <location>
        <begin position="108"/>
        <end position="125"/>
    </location>
</feature>
<feature type="transmembrane region" description="Helical" evidence="8">
    <location>
        <begin position="12"/>
        <end position="32"/>
    </location>
</feature>
<dbReference type="SUPFAM" id="SSF103473">
    <property type="entry name" value="MFS general substrate transporter"/>
    <property type="match status" value="1"/>
</dbReference>
<feature type="transmembrane region" description="Helical" evidence="8">
    <location>
        <begin position="255"/>
        <end position="274"/>
    </location>
</feature>
<evidence type="ECO:0000256" key="8">
    <source>
        <dbReference type="SAM" id="Phobius"/>
    </source>
</evidence>
<dbReference type="InterPro" id="IPR005829">
    <property type="entry name" value="Sugar_transporter_CS"/>
</dbReference>
<proteinExistence type="inferred from homology"/>
<keyword evidence="6 8" id="KW-1133">Transmembrane helix</keyword>
<dbReference type="Gene3D" id="1.20.1720.10">
    <property type="entry name" value="Multidrug resistance protein D"/>
    <property type="match status" value="1"/>
</dbReference>
<comment type="subcellular location">
    <subcellularLocation>
        <location evidence="1">Cell membrane</location>
        <topology evidence="1">Multi-pass membrane protein</topology>
    </subcellularLocation>
</comment>
<keyword evidence="5 8" id="KW-0812">Transmembrane</keyword>
<feature type="transmembrane region" description="Helical" evidence="8">
    <location>
        <begin position="216"/>
        <end position="235"/>
    </location>
</feature>
<keyword evidence="11" id="KW-1185">Reference proteome</keyword>
<evidence type="ECO:0000259" key="9">
    <source>
        <dbReference type="PROSITE" id="PS50850"/>
    </source>
</evidence>
<feature type="transmembrane region" description="Helical" evidence="8">
    <location>
        <begin position="137"/>
        <end position="155"/>
    </location>
</feature>
<dbReference type="PANTHER" id="PTHR23502">
    <property type="entry name" value="MAJOR FACILITATOR SUPERFAMILY"/>
    <property type="match status" value="1"/>
</dbReference>
<evidence type="ECO:0000256" key="5">
    <source>
        <dbReference type="ARBA" id="ARBA00022692"/>
    </source>
</evidence>
<keyword evidence="3" id="KW-0813">Transport</keyword>
<dbReference type="CDD" id="cd17320">
    <property type="entry name" value="MFS_MdfA_MDR_like"/>
    <property type="match status" value="1"/>
</dbReference>
<reference evidence="10 11" key="1">
    <citation type="submission" date="2023-05" db="EMBL/GenBank/DDBJ databases">
        <title>Corynebacterium suedekumii sp. nov. and Corynebacterium breve sp. nov. isolated from raw cow's milk.</title>
        <authorList>
            <person name="Baer M.K."/>
            <person name="Mehl L."/>
            <person name="Hellmuth R."/>
            <person name="Marke G."/>
            <person name="Lipski A."/>
        </authorList>
    </citation>
    <scope>NUCLEOTIDE SEQUENCE [LARGE SCALE GENOMIC DNA]</scope>
    <source>
        <strain evidence="10 11">R4</strain>
    </source>
</reference>
<feature type="transmembrane region" description="Helical" evidence="8">
    <location>
        <begin position="167"/>
        <end position="187"/>
    </location>
</feature>
<feature type="transmembrane region" description="Helical" evidence="8">
    <location>
        <begin position="310"/>
        <end position="334"/>
    </location>
</feature>
<dbReference type="PANTHER" id="PTHR23502:SF132">
    <property type="entry name" value="POLYAMINE TRANSPORTER 2-RELATED"/>
    <property type="match status" value="1"/>
</dbReference>
<feature type="transmembrane region" description="Helical" evidence="8">
    <location>
        <begin position="346"/>
        <end position="369"/>
    </location>
</feature>
<keyword evidence="7 8" id="KW-0472">Membrane</keyword>
<evidence type="ECO:0000256" key="2">
    <source>
        <dbReference type="ARBA" id="ARBA00006236"/>
    </source>
</evidence>
<evidence type="ECO:0000256" key="7">
    <source>
        <dbReference type="ARBA" id="ARBA00023136"/>
    </source>
</evidence>
<protein>
    <submittedName>
        <fullName evidence="10">Multidrug effflux MFS transporter</fullName>
    </submittedName>
</protein>
<organism evidence="10 11">
    <name type="scientific">Corynebacterium breve</name>
    <dbReference type="NCBI Taxonomy" id="3049799"/>
    <lineage>
        <taxon>Bacteria</taxon>
        <taxon>Bacillati</taxon>
        <taxon>Actinomycetota</taxon>
        <taxon>Actinomycetes</taxon>
        <taxon>Mycobacteriales</taxon>
        <taxon>Corynebacteriaceae</taxon>
        <taxon>Corynebacterium</taxon>
    </lineage>
</organism>
<dbReference type="EMBL" id="CP126969">
    <property type="protein sequence ID" value="WIM66843.1"/>
    <property type="molecule type" value="Genomic_DNA"/>
</dbReference>
<evidence type="ECO:0000256" key="3">
    <source>
        <dbReference type="ARBA" id="ARBA00022448"/>
    </source>
</evidence>